<organism evidence="1 2">
    <name type="scientific">Neoarthrinium moseri</name>
    <dbReference type="NCBI Taxonomy" id="1658444"/>
    <lineage>
        <taxon>Eukaryota</taxon>
        <taxon>Fungi</taxon>
        <taxon>Dikarya</taxon>
        <taxon>Ascomycota</taxon>
        <taxon>Pezizomycotina</taxon>
        <taxon>Sordariomycetes</taxon>
        <taxon>Xylariomycetidae</taxon>
        <taxon>Amphisphaeriales</taxon>
        <taxon>Apiosporaceae</taxon>
        <taxon>Neoarthrinium</taxon>
    </lineage>
</organism>
<reference evidence="1" key="1">
    <citation type="submission" date="2021-03" db="EMBL/GenBank/DDBJ databases">
        <title>Revisited historic fungal species revealed as producer of novel bioactive compounds through whole genome sequencing and comparative genomics.</title>
        <authorList>
            <person name="Vignolle G.A."/>
            <person name="Hochenegger N."/>
            <person name="Mach R.L."/>
            <person name="Mach-Aigner A.R."/>
            <person name="Javad Rahimi M."/>
            <person name="Salim K.A."/>
            <person name="Chan C.M."/>
            <person name="Lim L.B.L."/>
            <person name="Cai F."/>
            <person name="Druzhinina I.S."/>
            <person name="U'Ren J.M."/>
            <person name="Derntl C."/>
        </authorList>
    </citation>
    <scope>NUCLEOTIDE SEQUENCE</scope>
    <source>
        <strain evidence="1">TUCIM 5799</strain>
    </source>
</reference>
<dbReference type="AlphaFoldDB" id="A0A9P9WCY8"/>
<evidence type="ECO:0000313" key="1">
    <source>
        <dbReference type="EMBL" id="KAI1857435.1"/>
    </source>
</evidence>
<proteinExistence type="predicted"/>
<keyword evidence="2" id="KW-1185">Reference proteome</keyword>
<comment type="caution">
    <text evidence="1">The sequence shown here is derived from an EMBL/GenBank/DDBJ whole genome shotgun (WGS) entry which is preliminary data.</text>
</comment>
<name>A0A9P9WCY8_9PEZI</name>
<sequence>MSAFTRDYATGSAPIERATADIHFKLASDDLPPADVAALALVSRTLRSKVPERERKVGESFDQRSTVLPALEREVDRYQRGNGDPDRVYCPWCNILHTPLESLQGHKPIDIQRHCSGIGYKPYKFSEFSLAFHPVVLRALVAYLEKPRGLTLQAHINHLQYLLTARTVANVARKAYIGTSHSARVTQRGLFIRKQRVQVLNFPEVNYRIPICDHAFFDLEPTARGDGNFRLLVDSTNSMGVGLRSHGNVFLQSGDVNTSHPFNSILGCIHCQRDFRIEGVPAAQPERVTDLIPGGRGPFAAIVLTTWMYLGTGESASAIYNLLTNPVSSTQAFNVGMIAQAYDGH</sequence>
<evidence type="ECO:0000313" key="2">
    <source>
        <dbReference type="Proteomes" id="UP000829685"/>
    </source>
</evidence>
<gene>
    <name evidence="1" type="ORF">JX265_011170</name>
</gene>
<protein>
    <submittedName>
        <fullName evidence="1">Uncharacterized protein</fullName>
    </submittedName>
</protein>
<accession>A0A9P9WCY8</accession>
<dbReference type="Proteomes" id="UP000829685">
    <property type="component" value="Unassembled WGS sequence"/>
</dbReference>
<dbReference type="EMBL" id="JAFIMR010000040">
    <property type="protein sequence ID" value="KAI1857435.1"/>
    <property type="molecule type" value="Genomic_DNA"/>
</dbReference>